<dbReference type="Proteomes" id="UP000031760">
    <property type="component" value="Chromosome"/>
</dbReference>
<dbReference type="Gene3D" id="3.40.50.300">
    <property type="entry name" value="P-loop containing nucleotide triphosphate hydrolases"/>
    <property type="match status" value="2"/>
</dbReference>
<keyword evidence="3" id="KW-1185">Reference proteome</keyword>
<dbReference type="InterPro" id="IPR006935">
    <property type="entry name" value="Helicase/UvrB_N"/>
</dbReference>
<name>W8VXL2_9FLAO</name>
<reference evidence="2 3" key="1">
    <citation type="journal article" date="2014" name="Proc. Natl. Acad. Sci. U.S.A.">
        <title>Functional characterization of flavobacteria rhodopsins reveals a unique class of light-driven chloride pump in bacteria.</title>
        <authorList>
            <person name="Yoshizawa S."/>
            <person name="Kumagai Y."/>
            <person name="Kim H."/>
            <person name="Ogura Y."/>
            <person name="Hayashi T."/>
            <person name="Iwasaki W."/>
            <person name="DeLong E.F."/>
            <person name="Kogure K."/>
        </authorList>
    </citation>
    <scope>NUCLEOTIDE SEQUENCE [LARGE SCALE GENOMIC DNA]</scope>
    <source>
        <strain evidence="2 3">S1-08</strain>
    </source>
</reference>
<dbReference type="RefSeq" id="WP_041496602.1">
    <property type="nucleotide sequence ID" value="NZ_AP014548.1"/>
</dbReference>
<feature type="domain" description="Helicase ATP-binding" evidence="1">
    <location>
        <begin position="60"/>
        <end position="265"/>
    </location>
</feature>
<dbReference type="SMART" id="SM00487">
    <property type="entry name" value="DEXDc"/>
    <property type="match status" value="1"/>
</dbReference>
<organism evidence="2 3">
    <name type="scientific">Nonlabens marinus S1-08</name>
    <dbReference type="NCBI Taxonomy" id="1454201"/>
    <lineage>
        <taxon>Bacteria</taxon>
        <taxon>Pseudomonadati</taxon>
        <taxon>Bacteroidota</taxon>
        <taxon>Flavobacteriia</taxon>
        <taxon>Flavobacteriales</taxon>
        <taxon>Flavobacteriaceae</taxon>
        <taxon>Nonlabens</taxon>
    </lineage>
</organism>
<dbReference type="InterPro" id="IPR027417">
    <property type="entry name" value="P-loop_NTPase"/>
</dbReference>
<dbReference type="InterPro" id="IPR045572">
    <property type="entry name" value="RE_endonuc_C"/>
</dbReference>
<dbReference type="PANTHER" id="PTHR47396:SF1">
    <property type="entry name" value="ATP-DEPENDENT HELICASE IRC3-RELATED"/>
    <property type="match status" value="1"/>
</dbReference>
<dbReference type="EMBL" id="AP014548">
    <property type="protein sequence ID" value="BAO56122.1"/>
    <property type="molecule type" value="Genomic_DNA"/>
</dbReference>
<evidence type="ECO:0000313" key="2">
    <source>
        <dbReference type="EMBL" id="BAO56122.1"/>
    </source>
</evidence>
<dbReference type="PANTHER" id="PTHR47396">
    <property type="entry name" value="TYPE I RESTRICTION ENZYME ECOKI R PROTEIN"/>
    <property type="match status" value="1"/>
</dbReference>
<dbReference type="HOGENOM" id="CLU_011799_0_0_10"/>
<dbReference type="STRING" id="1454201.NMS_2113"/>
<evidence type="ECO:0000313" key="3">
    <source>
        <dbReference type="Proteomes" id="UP000031760"/>
    </source>
</evidence>
<dbReference type="OrthoDB" id="9804145at2"/>
<dbReference type="InterPro" id="IPR014001">
    <property type="entry name" value="Helicase_ATP-bd"/>
</dbReference>
<dbReference type="GO" id="GO:0003677">
    <property type="term" value="F:DNA binding"/>
    <property type="evidence" value="ECO:0007669"/>
    <property type="project" value="InterPro"/>
</dbReference>
<dbReference type="SUPFAM" id="SSF52540">
    <property type="entry name" value="P-loop containing nucleoside triphosphate hydrolases"/>
    <property type="match status" value="2"/>
</dbReference>
<dbReference type="REBASE" id="80635">
    <property type="entry name" value="NmaS108ORF2110P"/>
</dbReference>
<sequence>MKLEFEASLPYQNEARKSVIDLFEGQPKEDAAVNNNVYQGTQQSLIVGVSNNLILSEEQLLKNLKAIQERNEIEASKKLDGMNFSIEMETGTGKTYVYLRTIYDLNEQYGFKKFVIVVPSVAIREGVLKNLEITHDHFQNIYEKEPIHFQVYESKNVSSLKGFANGNTIEIMVMNIDAFAKDDNIINQPHYKTNGLKPVEYIKSTNPIVIVDEPQNMETDKRREAIENLNPLCTIRYSATHRNMYNLVYNLNPVKAYDLGLVKQIEVDSVMEENADNAAYVAVTSIVAAKRGVSAKVAIMTNTDNGVKKKTVTVKTGSDLYKLSNNREIYNEGFIIEEIDAANNCISLSNGNIIYKGASQGGLNEEVMKFQMRKTIEEHLKKEKKFLDLKDEDGNPEKIKVLSLFFIDKVANYRSYDANSNALKGKFALWFEEIYKELVAKNTFKELDRFDINDIHNGYFASDKKGKWKDTADTARSKESADAADTYNLIMKDKERLLDIKNPLRFIFSHSALREGWDNPNVFQICTLNETKSEIKKRQEIGRGLRLAVNDSGKRNKDKNVNRLTVIANESYEDFAKALQKEIEDECGVSFSGRIKNKRERTPIEYRKGFEADPKFLTLWEKIKQHTTYRVDYNTDNLIEKAAEVLKELPEIKAPSIRSVKVGIKMDATGVDTMYASEGFQSYDLKNWLIPDVYEYIQDRTDLTRSTIAAILKKSGRMKEILINPQLFLDLSTQAIRRTLYELMIKGIKYEKIAGSEYEMRRFEAQELEIYVNDFTYTVTDESKTIYKEYIPLDSKVESQFAADCESSENVQFYFKLPSWFKIPTPIGTYNPDWAVILQNDAKIYFVAETKDTGTNEVDVTKLHLDEQLKIRCGKAHFKELDNVAYKVVRTVGQLRG</sequence>
<proteinExistence type="predicted"/>
<dbReference type="Pfam" id="PF04851">
    <property type="entry name" value="ResIII"/>
    <property type="match status" value="1"/>
</dbReference>
<protein>
    <submittedName>
        <fullName evidence="2">Type III restriction-modification system restriction subunit</fullName>
    </submittedName>
</protein>
<dbReference type="AlphaFoldDB" id="W8VXL2"/>
<dbReference type="InterPro" id="IPR050742">
    <property type="entry name" value="Helicase_Restrict-Modif_Enz"/>
</dbReference>
<dbReference type="GO" id="GO:0015668">
    <property type="term" value="F:type III site-specific deoxyribonuclease activity"/>
    <property type="evidence" value="ECO:0007669"/>
    <property type="project" value="InterPro"/>
</dbReference>
<gene>
    <name evidence="2" type="ORF">NMS_2113</name>
</gene>
<evidence type="ECO:0000259" key="1">
    <source>
        <dbReference type="SMART" id="SM00487"/>
    </source>
</evidence>
<accession>W8VXL2</accession>
<dbReference type="GO" id="GO:0005829">
    <property type="term" value="C:cytosol"/>
    <property type="evidence" value="ECO:0007669"/>
    <property type="project" value="TreeGrafter"/>
</dbReference>
<dbReference type="Pfam" id="PF19778">
    <property type="entry name" value="RE_endonuc"/>
    <property type="match status" value="1"/>
</dbReference>
<dbReference type="KEGG" id="nmf:NMS_2113"/>
<dbReference type="GO" id="GO:0005524">
    <property type="term" value="F:ATP binding"/>
    <property type="evidence" value="ECO:0007669"/>
    <property type="project" value="InterPro"/>
</dbReference>